<protein>
    <submittedName>
        <fullName evidence="1">Uncharacterized protein</fullName>
    </submittedName>
</protein>
<sequence length="131" mass="15467">MSRLITADQIKALRADIKELKHHWTWKHLSAPDVEGRLKALSTDISDLKKDISEIKTDTSHLRSRIDILTKEFNDLDNKLFQWKSELFNKIDEGYISRWKDQTEEHAAIQFRLNEHQEDIDKIKTKISITP</sequence>
<gene>
    <name evidence="1" type="ORF">UX78_C0013G0014</name>
</gene>
<dbReference type="EMBL" id="LCNM01000013">
    <property type="protein sequence ID" value="KKU56018.1"/>
    <property type="molecule type" value="Genomic_DNA"/>
</dbReference>
<accession>A0A0G1TPD2</accession>
<dbReference type="AlphaFoldDB" id="A0A0G1TPD2"/>
<dbReference type="Gene3D" id="1.20.5.340">
    <property type="match status" value="1"/>
</dbReference>
<dbReference type="Proteomes" id="UP000034607">
    <property type="component" value="Unassembled WGS sequence"/>
</dbReference>
<name>A0A0G1TPD2_9BACT</name>
<comment type="caution">
    <text evidence="1">The sequence shown here is derived from an EMBL/GenBank/DDBJ whole genome shotgun (WGS) entry which is preliminary data.</text>
</comment>
<reference evidence="1 2" key="1">
    <citation type="journal article" date="2015" name="Nature">
        <title>rRNA introns, odd ribosomes, and small enigmatic genomes across a large radiation of phyla.</title>
        <authorList>
            <person name="Brown C.T."/>
            <person name="Hug L.A."/>
            <person name="Thomas B.C."/>
            <person name="Sharon I."/>
            <person name="Castelle C.J."/>
            <person name="Singh A."/>
            <person name="Wilkins M.J."/>
            <person name="Williams K.H."/>
            <person name="Banfield J.F."/>
        </authorList>
    </citation>
    <scope>NUCLEOTIDE SEQUENCE [LARGE SCALE GENOMIC DNA]</scope>
</reference>
<organism evidence="1 2">
    <name type="scientific">Candidatus Amesbacteria bacterium GW2011_GWA2_47_11</name>
    <dbReference type="NCBI Taxonomy" id="1618357"/>
    <lineage>
        <taxon>Bacteria</taxon>
        <taxon>Candidatus Amesiibacteriota</taxon>
    </lineage>
</organism>
<proteinExistence type="predicted"/>
<evidence type="ECO:0000313" key="2">
    <source>
        <dbReference type="Proteomes" id="UP000034607"/>
    </source>
</evidence>
<evidence type="ECO:0000313" key="1">
    <source>
        <dbReference type="EMBL" id="KKU56018.1"/>
    </source>
</evidence>